<protein>
    <submittedName>
        <fullName evidence="1">Uncharacterized protein</fullName>
    </submittedName>
</protein>
<evidence type="ECO:0000313" key="1">
    <source>
        <dbReference type="EMBL" id="CAA3001840.1"/>
    </source>
</evidence>
<proteinExistence type="predicted"/>
<reference evidence="1 2" key="1">
    <citation type="submission" date="2019-12" db="EMBL/GenBank/DDBJ databases">
        <authorList>
            <person name="Alioto T."/>
            <person name="Alioto T."/>
            <person name="Gomez Garrido J."/>
        </authorList>
    </citation>
    <scope>NUCLEOTIDE SEQUENCE [LARGE SCALE GENOMIC DNA]</scope>
</reference>
<dbReference type="AlphaFoldDB" id="A0A8S0TCC3"/>
<sequence length="117" mass="13528">MSLSRLWGTARALSMPQHLRAPYAGLRAPHSTHLETLTKEFDMCASQWPSKPVSCKKVEWRDPLEGCNTDRPRSSEKGLSGSIHVRTRKMVNYAREDRSQKKIWWRLAVILMCKSFI</sequence>
<evidence type="ECO:0000313" key="2">
    <source>
        <dbReference type="Proteomes" id="UP000594638"/>
    </source>
</evidence>
<keyword evidence="2" id="KW-1185">Reference proteome</keyword>
<comment type="caution">
    <text evidence="1">The sequence shown here is derived from an EMBL/GenBank/DDBJ whole genome shotgun (WGS) entry which is preliminary data.</text>
</comment>
<dbReference type="Proteomes" id="UP000594638">
    <property type="component" value="Unassembled WGS sequence"/>
</dbReference>
<gene>
    <name evidence="1" type="ORF">OLEA9_A009232</name>
</gene>
<organism evidence="1 2">
    <name type="scientific">Olea europaea subsp. europaea</name>
    <dbReference type="NCBI Taxonomy" id="158383"/>
    <lineage>
        <taxon>Eukaryota</taxon>
        <taxon>Viridiplantae</taxon>
        <taxon>Streptophyta</taxon>
        <taxon>Embryophyta</taxon>
        <taxon>Tracheophyta</taxon>
        <taxon>Spermatophyta</taxon>
        <taxon>Magnoliopsida</taxon>
        <taxon>eudicotyledons</taxon>
        <taxon>Gunneridae</taxon>
        <taxon>Pentapetalae</taxon>
        <taxon>asterids</taxon>
        <taxon>lamiids</taxon>
        <taxon>Lamiales</taxon>
        <taxon>Oleaceae</taxon>
        <taxon>Oleeae</taxon>
        <taxon>Olea</taxon>
    </lineage>
</organism>
<dbReference type="OrthoDB" id="1713821at2759"/>
<dbReference type="EMBL" id="CACTIH010005785">
    <property type="protein sequence ID" value="CAA3001840.1"/>
    <property type="molecule type" value="Genomic_DNA"/>
</dbReference>
<dbReference type="Gramene" id="OE9A009232T1">
    <property type="protein sequence ID" value="OE9A009232C1"/>
    <property type="gene ID" value="OE9A009232"/>
</dbReference>
<name>A0A8S0TCC3_OLEEU</name>
<accession>A0A8S0TCC3</accession>